<sequence length="287" mass="29690">MSVGWRTPAGPVARALGPADLDAALALCAVDPVANVLAAVRLSDSAGRPSFGSGAWGAYDDGGLQALAWVGANVVPVSPTGRGLEAIARAVVVHQRSFSSLVGDAPAVHTVWSHLAQAWPRPRQMRGDQPSLTISGTPAVAPDAGVRQAVMGELDLVLPASVAMFTEEYGYSPLGSGGAYAARVRQLIEAGRSFVRIGRGPDGPRVEFKAEIGAFALGVAQIQGVWTHPDLRGHGVGAAGTAAVVEHAYALGARTVSLYVNDYNSTARAVYRRVGMEQVGSYATVVL</sequence>
<dbReference type="EMBL" id="PYHR01000002">
    <property type="protein sequence ID" value="PWD50077.1"/>
    <property type="molecule type" value="Genomic_DNA"/>
</dbReference>
<dbReference type="AlphaFoldDB" id="A0A2U1ZSW6"/>
<reference evidence="2 3" key="1">
    <citation type="submission" date="2018-03" db="EMBL/GenBank/DDBJ databases">
        <title>Genome assembly of novel Miniimonas species PCH200.</title>
        <authorList>
            <person name="Thakur V."/>
            <person name="Kumar V."/>
            <person name="Singh D."/>
        </authorList>
    </citation>
    <scope>NUCLEOTIDE SEQUENCE [LARGE SCALE GENOMIC DNA]</scope>
    <source>
        <strain evidence="2 3">PCH200</strain>
    </source>
</reference>
<dbReference type="Proteomes" id="UP000245166">
    <property type="component" value="Unassembled WGS sequence"/>
</dbReference>
<evidence type="ECO:0000259" key="1">
    <source>
        <dbReference type="PROSITE" id="PS51186"/>
    </source>
</evidence>
<keyword evidence="3" id="KW-1185">Reference proteome</keyword>
<dbReference type="Pfam" id="PF13312">
    <property type="entry name" value="DUF4081"/>
    <property type="match status" value="1"/>
</dbReference>
<dbReference type="CDD" id="cd04301">
    <property type="entry name" value="NAT_SF"/>
    <property type="match status" value="1"/>
</dbReference>
<dbReference type="GO" id="GO:0016747">
    <property type="term" value="F:acyltransferase activity, transferring groups other than amino-acyl groups"/>
    <property type="evidence" value="ECO:0007669"/>
    <property type="project" value="InterPro"/>
</dbReference>
<dbReference type="Pfam" id="PF00583">
    <property type="entry name" value="Acetyltransf_1"/>
    <property type="match status" value="1"/>
</dbReference>
<accession>A0A2U1ZSW6</accession>
<feature type="domain" description="N-acetyltransferase" evidence="1">
    <location>
        <begin position="144"/>
        <end position="287"/>
    </location>
</feature>
<protein>
    <submittedName>
        <fullName evidence="2">GNAT family N-acetyltransferase</fullName>
    </submittedName>
</protein>
<dbReference type="InterPro" id="IPR016794">
    <property type="entry name" value="UCP21603_acetyltransf"/>
</dbReference>
<name>A0A2U1ZSW6_9MICO</name>
<organism evidence="2 3">
    <name type="scientific">Serinibacter arcticus</name>
    <dbReference type="NCBI Taxonomy" id="1655435"/>
    <lineage>
        <taxon>Bacteria</taxon>
        <taxon>Bacillati</taxon>
        <taxon>Actinomycetota</taxon>
        <taxon>Actinomycetes</taxon>
        <taxon>Micrococcales</taxon>
        <taxon>Beutenbergiaceae</taxon>
        <taxon>Serinibacter</taxon>
    </lineage>
</organism>
<dbReference type="PIRSF" id="PIRSF021603">
    <property type="entry name" value="UCP21603_acetyltransf"/>
    <property type="match status" value="1"/>
</dbReference>
<dbReference type="InterPro" id="IPR016181">
    <property type="entry name" value="Acyl_CoA_acyltransferase"/>
</dbReference>
<evidence type="ECO:0000313" key="3">
    <source>
        <dbReference type="Proteomes" id="UP000245166"/>
    </source>
</evidence>
<comment type="caution">
    <text evidence="2">The sequence shown here is derived from an EMBL/GenBank/DDBJ whole genome shotgun (WGS) entry which is preliminary data.</text>
</comment>
<dbReference type="OrthoDB" id="5241264at2"/>
<dbReference type="InterPro" id="IPR000182">
    <property type="entry name" value="GNAT_dom"/>
</dbReference>
<proteinExistence type="predicted"/>
<dbReference type="SUPFAM" id="SSF55729">
    <property type="entry name" value="Acyl-CoA N-acyltransferases (Nat)"/>
    <property type="match status" value="1"/>
</dbReference>
<dbReference type="Gene3D" id="3.40.630.30">
    <property type="match status" value="1"/>
</dbReference>
<evidence type="ECO:0000313" key="2">
    <source>
        <dbReference type="EMBL" id="PWD50077.1"/>
    </source>
</evidence>
<dbReference type="InterPro" id="IPR025289">
    <property type="entry name" value="DUF4081"/>
</dbReference>
<dbReference type="PROSITE" id="PS51186">
    <property type="entry name" value="GNAT"/>
    <property type="match status" value="1"/>
</dbReference>
<gene>
    <name evidence="2" type="ORF">C8046_04735</name>
</gene>